<protein>
    <recommendedName>
        <fullName evidence="3">DUF4852 domain-containing protein</fullName>
    </recommendedName>
</protein>
<organism evidence="1 2">
    <name type="scientific">Cupriavidus malaysiensis</name>
    <dbReference type="NCBI Taxonomy" id="367825"/>
    <lineage>
        <taxon>Bacteria</taxon>
        <taxon>Pseudomonadati</taxon>
        <taxon>Pseudomonadota</taxon>
        <taxon>Betaproteobacteria</taxon>
        <taxon>Burkholderiales</taxon>
        <taxon>Burkholderiaceae</taxon>
        <taxon>Cupriavidus</taxon>
    </lineage>
</organism>
<evidence type="ECO:0008006" key="3">
    <source>
        <dbReference type="Google" id="ProtNLM"/>
    </source>
</evidence>
<name>A0ABN4TYS4_9BURK</name>
<reference evidence="1 2" key="1">
    <citation type="submission" date="2016-10" db="EMBL/GenBank/DDBJ databases">
        <title>Complete genome sequences of three Cupriavidus strains isolated from various Malaysian environments.</title>
        <authorList>
            <person name="Abdullah A.A.-A."/>
            <person name="Shafie N.A.H."/>
            <person name="Lau N.S."/>
        </authorList>
    </citation>
    <scope>NUCLEOTIDE SEQUENCE [LARGE SCALE GENOMIC DNA]</scope>
    <source>
        <strain evidence="1 2">USMAA1020</strain>
    </source>
</reference>
<gene>
    <name evidence="1" type="ORF">BKK80_29475</name>
</gene>
<dbReference type="RefSeq" id="WP_071072364.1">
    <property type="nucleotide sequence ID" value="NZ_CP017755.1"/>
</dbReference>
<dbReference type="Proteomes" id="UP000177515">
    <property type="component" value="Chromosome 2"/>
</dbReference>
<evidence type="ECO:0000313" key="2">
    <source>
        <dbReference type="Proteomes" id="UP000177515"/>
    </source>
</evidence>
<accession>A0ABN4TYS4</accession>
<proteinExistence type="predicted"/>
<keyword evidence="2" id="KW-1185">Reference proteome</keyword>
<evidence type="ECO:0000313" key="1">
    <source>
        <dbReference type="EMBL" id="AOZ09829.1"/>
    </source>
</evidence>
<dbReference type="EMBL" id="CP017755">
    <property type="protein sequence ID" value="AOZ09829.1"/>
    <property type="molecule type" value="Genomic_DNA"/>
</dbReference>
<sequence length="281" mass="29412">MNRSDIRLPATASRIAAADPATGLLASLPSRRALRGAAALLVVAATALGGCGKEAPPADAGIKADAAAPAAPDPATLAASAHAKAEAAALPRADAATPAAQYREIDSGNQLMFAYLALAGMPPDYPAIAQRLSREYAGTGDAFRKQELLNALKPQIDAKVKAAASERYFKYRLNGSGMLQAYDLDKGAFPSKLGEAGTYYYLFDNGEYQLAFTNGEAFAKLKVPAEAARAIEAARSSYRNFDVVVYGFAQDADIASKRVRAQIVRVGIRVNGTETLVEAAG</sequence>